<sequence>MASLRATRFAAAFRQAARPTTTTFTTSSRRFVATKAQLRASANWITYATVAGAATVPAALWILSDTESSKALSTPDLEKDAGHVGTLRGPSPKEVTDILNAGAYTVPVNFAVRDITRYDGMQLASNSQCEDYFTHGTIAAPGTNGKGSGQDGRWAAWGVFDGHAGWQTAELLSRTLVPSVRDSLNAAAAASPRLILKNEAVVQQAITRAFVDLDNSIINTAAEIAQLPDGSIHSSWALSFADKINTMMPAWAGSCALLSLYDPSTRNLHVACTGDSRAVLGRERESYKGGEQSIWEAVPLSVDQAGTNPDEVARLNAEHPGEEETLVRGGRVLGIMVSRAFGDCRWKWPTELQESLFKRYGGAGPLQAPRYQVKTPPYLTAEPVVTTTQLEENRPAFMIIASDGLWDRLSSQEAVDLVGKWLASSGSDFGGKDGKGATTPSKRPARLGRDFDPIHYTTIQDGNAAVHLARNALGGRDEATLAARLAYGPPFSRNIRDDITVQVVFFNMDKENLPKA</sequence>
<comment type="caution">
    <text evidence="4">The sequence shown here is derived from an EMBL/GenBank/DDBJ whole genome shotgun (WGS) entry which is preliminary data.</text>
</comment>
<dbReference type="Proteomes" id="UP001583186">
    <property type="component" value="Unassembled WGS sequence"/>
</dbReference>
<protein>
    <recommendedName>
        <fullName evidence="3">PPM-type phosphatase domain-containing protein</fullName>
    </recommendedName>
</protein>
<keyword evidence="2" id="KW-0812">Transmembrane</keyword>
<feature type="domain" description="PPM-type phosphatase" evidence="3">
    <location>
        <begin position="137"/>
        <end position="506"/>
    </location>
</feature>
<dbReference type="PROSITE" id="PS51746">
    <property type="entry name" value="PPM_2"/>
    <property type="match status" value="1"/>
</dbReference>
<gene>
    <name evidence="4" type="ORF">Sste5346_007350</name>
</gene>
<accession>A0ABR3YUK0</accession>
<dbReference type="InterPro" id="IPR036457">
    <property type="entry name" value="PPM-type-like_dom_sf"/>
</dbReference>
<dbReference type="InterPro" id="IPR015655">
    <property type="entry name" value="PP2C"/>
</dbReference>
<keyword evidence="2" id="KW-0472">Membrane</keyword>
<evidence type="ECO:0000313" key="4">
    <source>
        <dbReference type="EMBL" id="KAL1892006.1"/>
    </source>
</evidence>
<dbReference type="SMART" id="SM00332">
    <property type="entry name" value="PP2Cc"/>
    <property type="match status" value="1"/>
</dbReference>
<evidence type="ECO:0000256" key="1">
    <source>
        <dbReference type="SAM" id="MobiDB-lite"/>
    </source>
</evidence>
<dbReference type="SUPFAM" id="SSF81606">
    <property type="entry name" value="PP2C-like"/>
    <property type="match status" value="1"/>
</dbReference>
<dbReference type="Pfam" id="PF00481">
    <property type="entry name" value="PP2C"/>
    <property type="match status" value="1"/>
</dbReference>
<evidence type="ECO:0000313" key="5">
    <source>
        <dbReference type="Proteomes" id="UP001583186"/>
    </source>
</evidence>
<dbReference type="PANTHER" id="PTHR13832:SF792">
    <property type="entry name" value="GM14286P"/>
    <property type="match status" value="1"/>
</dbReference>
<name>A0ABR3YUK0_9PEZI</name>
<dbReference type="CDD" id="cd00143">
    <property type="entry name" value="PP2Cc"/>
    <property type="match status" value="1"/>
</dbReference>
<evidence type="ECO:0000259" key="3">
    <source>
        <dbReference type="PROSITE" id="PS51746"/>
    </source>
</evidence>
<reference evidence="4 5" key="1">
    <citation type="journal article" date="2024" name="IMA Fungus">
        <title>IMA Genome - F19 : A genome assembly and annotation guide to empower mycologists, including annotated draft genome sequences of Ceratocystis pirilliformis, Diaporthe australafricana, Fusarium ophioides, Paecilomyces lecythidis, and Sporothrix stenoceras.</title>
        <authorList>
            <person name="Aylward J."/>
            <person name="Wilson A.M."/>
            <person name="Visagie C.M."/>
            <person name="Spraker J."/>
            <person name="Barnes I."/>
            <person name="Buitendag C."/>
            <person name="Ceriani C."/>
            <person name="Del Mar Angel L."/>
            <person name="du Plessis D."/>
            <person name="Fuchs T."/>
            <person name="Gasser K."/>
            <person name="Kramer D."/>
            <person name="Li W."/>
            <person name="Munsamy K."/>
            <person name="Piso A."/>
            <person name="Price J.L."/>
            <person name="Sonnekus B."/>
            <person name="Thomas C."/>
            <person name="van der Nest A."/>
            <person name="van Dijk A."/>
            <person name="van Heerden A."/>
            <person name="van Vuuren N."/>
            <person name="Yilmaz N."/>
            <person name="Duong T.A."/>
            <person name="van der Merwe N.A."/>
            <person name="Wingfield M.J."/>
            <person name="Wingfield B.D."/>
        </authorList>
    </citation>
    <scope>NUCLEOTIDE SEQUENCE [LARGE SCALE GENOMIC DNA]</scope>
    <source>
        <strain evidence="4 5">CMW 5346</strain>
    </source>
</reference>
<organism evidence="4 5">
    <name type="scientific">Sporothrix stenoceras</name>
    <dbReference type="NCBI Taxonomy" id="5173"/>
    <lineage>
        <taxon>Eukaryota</taxon>
        <taxon>Fungi</taxon>
        <taxon>Dikarya</taxon>
        <taxon>Ascomycota</taxon>
        <taxon>Pezizomycotina</taxon>
        <taxon>Sordariomycetes</taxon>
        <taxon>Sordariomycetidae</taxon>
        <taxon>Ophiostomatales</taxon>
        <taxon>Ophiostomataceae</taxon>
        <taxon>Sporothrix</taxon>
    </lineage>
</organism>
<dbReference type="Gene3D" id="3.60.40.10">
    <property type="entry name" value="PPM-type phosphatase domain"/>
    <property type="match status" value="1"/>
</dbReference>
<dbReference type="EMBL" id="JAWCUI010000048">
    <property type="protein sequence ID" value="KAL1892006.1"/>
    <property type="molecule type" value="Genomic_DNA"/>
</dbReference>
<keyword evidence="5" id="KW-1185">Reference proteome</keyword>
<evidence type="ECO:0000256" key="2">
    <source>
        <dbReference type="SAM" id="Phobius"/>
    </source>
</evidence>
<feature type="transmembrane region" description="Helical" evidence="2">
    <location>
        <begin position="44"/>
        <end position="63"/>
    </location>
</feature>
<dbReference type="PANTHER" id="PTHR13832">
    <property type="entry name" value="PROTEIN PHOSPHATASE 2C"/>
    <property type="match status" value="1"/>
</dbReference>
<dbReference type="InterPro" id="IPR001932">
    <property type="entry name" value="PPM-type_phosphatase-like_dom"/>
</dbReference>
<proteinExistence type="predicted"/>
<keyword evidence="2" id="KW-1133">Transmembrane helix</keyword>
<feature type="region of interest" description="Disordered" evidence="1">
    <location>
        <begin position="429"/>
        <end position="449"/>
    </location>
</feature>